<proteinExistence type="predicted"/>
<organism evidence="3 4">
    <name type="scientific">Nocardioides taihuensis</name>
    <dbReference type="NCBI Taxonomy" id="1835606"/>
    <lineage>
        <taxon>Bacteria</taxon>
        <taxon>Bacillati</taxon>
        <taxon>Actinomycetota</taxon>
        <taxon>Actinomycetes</taxon>
        <taxon>Propionibacteriales</taxon>
        <taxon>Nocardioidaceae</taxon>
        <taxon>Nocardioides</taxon>
    </lineage>
</organism>
<keyword evidence="2" id="KW-0812">Transmembrane</keyword>
<evidence type="ECO:0000313" key="3">
    <source>
        <dbReference type="EMBL" id="MFC5179614.1"/>
    </source>
</evidence>
<feature type="transmembrane region" description="Helical" evidence="2">
    <location>
        <begin position="59"/>
        <end position="81"/>
    </location>
</feature>
<name>A0ABW0BQN5_9ACTN</name>
<feature type="transmembrane region" description="Helical" evidence="2">
    <location>
        <begin position="32"/>
        <end position="53"/>
    </location>
</feature>
<dbReference type="Proteomes" id="UP001596087">
    <property type="component" value="Unassembled WGS sequence"/>
</dbReference>
<feature type="region of interest" description="Disordered" evidence="1">
    <location>
        <begin position="214"/>
        <end position="237"/>
    </location>
</feature>
<dbReference type="RefSeq" id="WP_378593936.1">
    <property type="nucleotide sequence ID" value="NZ_JBHSKD010000029.1"/>
</dbReference>
<dbReference type="EMBL" id="JBHSKD010000029">
    <property type="protein sequence ID" value="MFC5179614.1"/>
    <property type="molecule type" value="Genomic_DNA"/>
</dbReference>
<reference evidence="4" key="1">
    <citation type="journal article" date="2019" name="Int. J. Syst. Evol. Microbiol.">
        <title>The Global Catalogue of Microorganisms (GCM) 10K type strain sequencing project: providing services to taxonomists for standard genome sequencing and annotation.</title>
        <authorList>
            <consortium name="The Broad Institute Genomics Platform"/>
            <consortium name="The Broad Institute Genome Sequencing Center for Infectious Disease"/>
            <person name="Wu L."/>
            <person name="Ma J."/>
        </authorList>
    </citation>
    <scope>NUCLEOTIDE SEQUENCE [LARGE SCALE GENOMIC DNA]</scope>
    <source>
        <strain evidence="4">DFY41</strain>
    </source>
</reference>
<evidence type="ECO:0000313" key="4">
    <source>
        <dbReference type="Proteomes" id="UP001596087"/>
    </source>
</evidence>
<accession>A0ABW0BQN5</accession>
<keyword evidence="2" id="KW-0472">Membrane</keyword>
<keyword evidence="4" id="KW-1185">Reference proteome</keyword>
<evidence type="ECO:0000256" key="1">
    <source>
        <dbReference type="SAM" id="MobiDB-lite"/>
    </source>
</evidence>
<gene>
    <name evidence="3" type="ORF">ACFPGP_23275</name>
</gene>
<dbReference type="Pfam" id="PF13829">
    <property type="entry name" value="DUF4191"/>
    <property type="match status" value="1"/>
</dbReference>
<sequence>MSQQTPTDPDSMSRRQQFAATYRMAKQSDTRLWLWLLGTFVVGAAAGFGLFWFLPGDGVIGLVIAIVGALLLGTLLTLIVFGRRAQKAAYQQMDGQVGAAANALKMLRRGWKVDPLIAFTKQQDVVHRVVGPPGIVLVGEGNPHRLRTLLANERRKHERVAADTPIHEVVVGSGEGQVPLPKLVRHVQKLGRAVKPADLTDVLNRLKALDATRSTMPIPKGPVPTSMKGLRGQMRGR</sequence>
<evidence type="ECO:0000256" key="2">
    <source>
        <dbReference type="SAM" id="Phobius"/>
    </source>
</evidence>
<keyword evidence="2" id="KW-1133">Transmembrane helix</keyword>
<protein>
    <submittedName>
        <fullName evidence="3">DUF4191 domain-containing protein</fullName>
    </submittedName>
</protein>
<comment type="caution">
    <text evidence="3">The sequence shown here is derived from an EMBL/GenBank/DDBJ whole genome shotgun (WGS) entry which is preliminary data.</text>
</comment>
<dbReference type="InterPro" id="IPR025445">
    <property type="entry name" value="DUF4191"/>
</dbReference>